<dbReference type="PIRSF" id="PIRSF005572">
    <property type="entry name" value="NifS"/>
    <property type="match status" value="1"/>
</dbReference>
<reference evidence="12" key="2">
    <citation type="journal article" date="2020" name="Cell Host Microbe">
        <title>Functional and Genomic Variation between Human-Derived Isolates of Lachnospiraceae Reveals Inter- and Intra-Species Diversity.</title>
        <authorList>
            <person name="Sorbara M.T."/>
            <person name="Littmann E.R."/>
            <person name="Fontana E."/>
            <person name="Moody T.U."/>
            <person name="Kohout C.E."/>
            <person name="Gjonbalaj M."/>
            <person name="Eaton V."/>
            <person name="Seok R."/>
            <person name="Leiner I.M."/>
            <person name="Pamer E.G."/>
        </authorList>
    </citation>
    <scope>NUCLEOTIDE SEQUENCE</scope>
    <source>
        <strain evidence="12">MSK.15.32</strain>
    </source>
</reference>
<dbReference type="GO" id="GO:0051536">
    <property type="term" value="F:iron-sulfur cluster binding"/>
    <property type="evidence" value="ECO:0007669"/>
    <property type="project" value="UniProtKB-KW"/>
</dbReference>
<evidence type="ECO:0000313" key="13">
    <source>
        <dbReference type="EMBL" id="VYU39780.1"/>
    </source>
</evidence>
<reference evidence="12" key="3">
    <citation type="submission" date="2020-02" db="EMBL/GenBank/DDBJ databases">
        <authorList>
            <person name="Littmann E."/>
            <person name="Sorbara M."/>
        </authorList>
    </citation>
    <scope>NUCLEOTIDE SEQUENCE</scope>
    <source>
        <strain evidence="12">MSK.15.32</strain>
    </source>
</reference>
<dbReference type="PANTHER" id="PTHR11601:SF34">
    <property type="entry name" value="CYSTEINE DESULFURASE"/>
    <property type="match status" value="1"/>
</dbReference>
<dbReference type="RefSeq" id="WP_009244794.1">
    <property type="nucleotide sequence ID" value="NZ_CABKQB010000004.1"/>
</dbReference>
<evidence type="ECO:0000313" key="12">
    <source>
        <dbReference type="EMBL" id="NSI59887.1"/>
    </source>
</evidence>
<keyword evidence="4 13" id="KW-0808">Transferase</keyword>
<dbReference type="InterPro" id="IPR016454">
    <property type="entry name" value="Cysteine_dSase"/>
</dbReference>
<dbReference type="SUPFAM" id="SSF53383">
    <property type="entry name" value="PLP-dependent transferases"/>
    <property type="match status" value="1"/>
</dbReference>
<reference evidence="13" key="1">
    <citation type="submission" date="2019-11" db="EMBL/GenBank/DDBJ databases">
        <authorList>
            <person name="Feng L."/>
        </authorList>
    </citation>
    <scope>NUCLEOTIDE SEQUENCE</scope>
    <source>
        <strain evidence="13">RgnavusLFYP36</strain>
    </source>
</reference>
<sequence length="397" mass="43437">MIYFDNSATSPVSDEVLEAMIPYLKEEFGNPSSKYYCKAVNASNAVEDAREQVADLLNVTPQEVVFTAGATESTNFIIKGYMDYRRYYGDGRNHIITSAVEHKATINTCKYLAGEIYSNNDPTVSLFGSSRKVDRGYQATFVKPTPYGEIEKSAIENEIKENTAMVSTIYVNNEVGTVSDVGAIGALCHKYGLAYHVDITQAVGKMDISLRNLNIDFASCSAHKIYGPKGVGAAILKSDDYGIEPISALIHGGEQEYGLRGGTLAVHNIVGFGKAAEITKKHLVHDRAKIEKMDARIVDGLLSIPDIQLTNPTSSRVPGIISVIVKKRDFHNERYIKHVKHRLAISTGSACSAGEPSHVISAMGLESEVSKILRISISKNTTDEEVNQLIQILRETI</sequence>
<proteinExistence type="inferred from homology"/>
<dbReference type="GO" id="GO:0046872">
    <property type="term" value="F:metal ion binding"/>
    <property type="evidence" value="ECO:0007669"/>
    <property type="project" value="UniProtKB-KW"/>
</dbReference>
<dbReference type="InterPro" id="IPR015424">
    <property type="entry name" value="PyrdxlP-dep_Trfase"/>
</dbReference>
<dbReference type="PANTHER" id="PTHR11601">
    <property type="entry name" value="CYSTEINE DESULFURYLASE FAMILY MEMBER"/>
    <property type="match status" value="1"/>
</dbReference>
<evidence type="ECO:0000256" key="10">
    <source>
        <dbReference type="RuleBase" id="RU004504"/>
    </source>
</evidence>
<keyword evidence="8" id="KW-0411">Iron-sulfur</keyword>
<dbReference type="AlphaFoldDB" id="A0A6N3EFH4"/>
<evidence type="ECO:0000259" key="11">
    <source>
        <dbReference type="Pfam" id="PF00266"/>
    </source>
</evidence>
<feature type="domain" description="Aminotransferase class V" evidence="11">
    <location>
        <begin position="2"/>
        <end position="113"/>
    </location>
</feature>
<dbReference type="GO" id="GO:0031071">
    <property type="term" value="F:cysteine desulfurase activity"/>
    <property type="evidence" value="ECO:0007669"/>
    <property type="project" value="UniProtKB-EC"/>
</dbReference>
<dbReference type="Proteomes" id="UP001296580">
    <property type="component" value="Unassembled WGS sequence"/>
</dbReference>
<evidence type="ECO:0000256" key="2">
    <source>
        <dbReference type="ARBA" id="ARBA00006490"/>
    </source>
</evidence>
<accession>A0A6N3EFH4</accession>
<organism evidence="13">
    <name type="scientific">Mediterraneibacter gnavus</name>
    <name type="common">Ruminococcus gnavus</name>
    <dbReference type="NCBI Taxonomy" id="33038"/>
    <lineage>
        <taxon>Bacteria</taxon>
        <taxon>Bacillati</taxon>
        <taxon>Bacillota</taxon>
        <taxon>Clostridia</taxon>
        <taxon>Lachnospirales</taxon>
        <taxon>Lachnospiraceae</taxon>
        <taxon>Mediterraneibacter</taxon>
    </lineage>
</organism>
<evidence type="ECO:0000256" key="8">
    <source>
        <dbReference type="ARBA" id="ARBA00023014"/>
    </source>
</evidence>
<evidence type="ECO:0000256" key="4">
    <source>
        <dbReference type="ARBA" id="ARBA00022679"/>
    </source>
</evidence>
<dbReference type="Gene3D" id="3.40.640.10">
    <property type="entry name" value="Type I PLP-dependent aspartate aminotransferase-like (Major domain)"/>
    <property type="match status" value="1"/>
</dbReference>
<dbReference type="PROSITE" id="PS00595">
    <property type="entry name" value="AA_TRANSFER_CLASS_5"/>
    <property type="match status" value="1"/>
</dbReference>
<name>A0A6N3EFH4_MEDGN</name>
<feature type="domain" description="Aminotransferase class V" evidence="11">
    <location>
        <begin position="134"/>
        <end position="389"/>
    </location>
</feature>
<evidence type="ECO:0000256" key="6">
    <source>
        <dbReference type="ARBA" id="ARBA00022898"/>
    </source>
</evidence>
<dbReference type="InterPro" id="IPR015422">
    <property type="entry name" value="PyrdxlP-dep_Trfase_small"/>
</dbReference>
<gene>
    <name evidence="13" type="primary">iscS_1</name>
    <name evidence="12" type="ORF">G4993_16080</name>
    <name evidence="13" type="ORF">RGLFYP36_01395</name>
</gene>
<protein>
    <recommendedName>
        <fullName evidence="3">cysteine desulfurase</fullName>
        <ecNumber evidence="3">2.8.1.7</ecNumber>
    </recommendedName>
</protein>
<dbReference type="InterPro" id="IPR015421">
    <property type="entry name" value="PyrdxlP-dep_Trfase_major"/>
</dbReference>
<comment type="similarity">
    <text evidence="2">Belongs to the class-V pyridoxal-phosphate-dependent aminotransferase family. NifS/IscS subfamily.</text>
</comment>
<comment type="cofactor">
    <cofactor evidence="1 10">
        <name>pyridoxal 5'-phosphate</name>
        <dbReference type="ChEBI" id="CHEBI:597326"/>
    </cofactor>
</comment>
<keyword evidence="6" id="KW-0663">Pyridoxal phosphate</keyword>
<evidence type="ECO:0000256" key="9">
    <source>
        <dbReference type="ARBA" id="ARBA00050776"/>
    </source>
</evidence>
<evidence type="ECO:0000256" key="5">
    <source>
        <dbReference type="ARBA" id="ARBA00022723"/>
    </source>
</evidence>
<dbReference type="Gene3D" id="3.90.1150.10">
    <property type="entry name" value="Aspartate Aminotransferase, domain 1"/>
    <property type="match status" value="1"/>
</dbReference>
<dbReference type="Pfam" id="PF00266">
    <property type="entry name" value="Aminotran_5"/>
    <property type="match status" value="2"/>
</dbReference>
<evidence type="ECO:0000256" key="1">
    <source>
        <dbReference type="ARBA" id="ARBA00001933"/>
    </source>
</evidence>
<keyword evidence="5" id="KW-0479">Metal-binding</keyword>
<dbReference type="EMBL" id="CACRUU010000082">
    <property type="protein sequence ID" value="VYU39780.1"/>
    <property type="molecule type" value="Genomic_DNA"/>
</dbReference>
<evidence type="ECO:0000256" key="3">
    <source>
        <dbReference type="ARBA" id="ARBA00012239"/>
    </source>
</evidence>
<dbReference type="InterPro" id="IPR020578">
    <property type="entry name" value="Aminotrans_V_PyrdxlP_BS"/>
</dbReference>
<dbReference type="EC" id="2.8.1.7" evidence="3"/>
<dbReference type="EMBL" id="JAAIRV010000050">
    <property type="protein sequence ID" value="NSI59887.1"/>
    <property type="molecule type" value="Genomic_DNA"/>
</dbReference>
<dbReference type="InterPro" id="IPR000192">
    <property type="entry name" value="Aminotrans_V_dom"/>
</dbReference>
<comment type="catalytic activity">
    <reaction evidence="9">
        <text>(sulfur carrier)-H + L-cysteine = (sulfur carrier)-SH + L-alanine</text>
        <dbReference type="Rhea" id="RHEA:43892"/>
        <dbReference type="Rhea" id="RHEA-COMP:14737"/>
        <dbReference type="Rhea" id="RHEA-COMP:14739"/>
        <dbReference type="ChEBI" id="CHEBI:29917"/>
        <dbReference type="ChEBI" id="CHEBI:35235"/>
        <dbReference type="ChEBI" id="CHEBI:57972"/>
        <dbReference type="ChEBI" id="CHEBI:64428"/>
        <dbReference type="EC" id="2.8.1.7"/>
    </reaction>
</comment>
<keyword evidence="7" id="KW-0408">Iron</keyword>
<evidence type="ECO:0000256" key="7">
    <source>
        <dbReference type="ARBA" id="ARBA00023004"/>
    </source>
</evidence>